<organism evidence="1 2">
    <name type="scientific">Channa striata</name>
    <name type="common">Snakehead murrel</name>
    <name type="synonym">Ophicephalus striatus</name>
    <dbReference type="NCBI Taxonomy" id="64152"/>
    <lineage>
        <taxon>Eukaryota</taxon>
        <taxon>Metazoa</taxon>
        <taxon>Chordata</taxon>
        <taxon>Craniata</taxon>
        <taxon>Vertebrata</taxon>
        <taxon>Euteleostomi</taxon>
        <taxon>Actinopterygii</taxon>
        <taxon>Neopterygii</taxon>
        <taxon>Teleostei</taxon>
        <taxon>Neoteleostei</taxon>
        <taxon>Acanthomorphata</taxon>
        <taxon>Anabantaria</taxon>
        <taxon>Anabantiformes</taxon>
        <taxon>Channoidei</taxon>
        <taxon>Channidae</taxon>
        <taxon>Channa</taxon>
    </lineage>
</organism>
<protein>
    <submittedName>
        <fullName evidence="1">Uncharacterized protein</fullName>
    </submittedName>
</protein>
<accession>A0AA88LYD9</accession>
<evidence type="ECO:0000313" key="2">
    <source>
        <dbReference type="Proteomes" id="UP001187415"/>
    </source>
</evidence>
<reference evidence="1" key="1">
    <citation type="submission" date="2023-07" db="EMBL/GenBank/DDBJ databases">
        <title>Chromosome-level Genome Assembly of Striped Snakehead (Channa striata).</title>
        <authorList>
            <person name="Liu H."/>
        </authorList>
    </citation>
    <scope>NUCLEOTIDE SEQUENCE</scope>
    <source>
        <strain evidence="1">Gz</strain>
        <tissue evidence="1">Muscle</tissue>
    </source>
</reference>
<name>A0AA88LYD9_CHASR</name>
<dbReference type="EMBL" id="JAUPFM010000016">
    <property type="protein sequence ID" value="KAK2826591.1"/>
    <property type="molecule type" value="Genomic_DNA"/>
</dbReference>
<gene>
    <name evidence="1" type="ORF">Q5P01_020805</name>
</gene>
<evidence type="ECO:0000313" key="1">
    <source>
        <dbReference type="EMBL" id="KAK2826591.1"/>
    </source>
</evidence>
<proteinExistence type="predicted"/>
<dbReference type="AlphaFoldDB" id="A0AA88LYD9"/>
<comment type="caution">
    <text evidence="1">The sequence shown here is derived from an EMBL/GenBank/DDBJ whole genome shotgun (WGS) entry which is preliminary data.</text>
</comment>
<keyword evidence="2" id="KW-1185">Reference proteome</keyword>
<sequence>MGSSQPEQSAEGWRLRAAVRERSGDERTRGFFSAGLDVFGITGGERRRTHTQRVFAERRADAGAECGGVSRKDRPHKT</sequence>
<dbReference type="Proteomes" id="UP001187415">
    <property type="component" value="Unassembled WGS sequence"/>
</dbReference>